<protein>
    <submittedName>
        <fullName evidence="2">Amidohydrolase/deacetylase family metallohydrolase</fullName>
        <ecNumber evidence="2">3.5.2.3</ecNumber>
    </submittedName>
</protein>
<dbReference type="SUPFAM" id="SSF51338">
    <property type="entry name" value="Composite domain of metallo-dependent hydrolases"/>
    <property type="match status" value="1"/>
</dbReference>
<dbReference type="Gene3D" id="2.30.40.10">
    <property type="entry name" value="Urease, subunit C, domain 1"/>
    <property type="match status" value="1"/>
</dbReference>
<keyword evidence="3" id="KW-1185">Reference proteome</keyword>
<dbReference type="InterPro" id="IPR020043">
    <property type="entry name" value="Deacetylase_Atu3266-like"/>
</dbReference>
<dbReference type="NCBIfam" id="NF006689">
    <property type="entry name" value="PRK09237.1"/>
    <property type="match status" value="1"/>
</dbReference>
<dbReference type="InterPro" id="IPR006680">
    <property type="entry name" value="Amidohydro-rel"/>
</dbReference>
<comment type="caution">
    <text evidence="2">The sequence shown here is derived from an EMBL/GenBank/DDBJ whole genome shotgun (WGS) entry which is preliminary data.</text>
</comment>
<dbReference type="Gene3D" id="3.20.20.140">
    <property type="entry name" value="Metal-dependent hydrolases"/>
    <property type="match status" value="1"/>
</dbReference>
<dbReference type="PANTHER" id="PTHR42717:SF1">
    <property type="entry name" value="IMIDAZOLONEPROPIONASE AND RELATED AMIDOHYDROLASES"/>
    <property type="match status" value="1"/>
</dbReference>
<dbReference type="EC" id="3.5.2.3" evidence="2"/>
<evidence type="ECO:0000313" key="2">
    <source>
        <dbReference type="EMBL" id="MBD1222397.1"/>
    </source>
</evidence>
<dbReference type="InterPro" id="IPR047601">
    <property type="entry name" value="EF_0837-like"/>
</dbReference>
<accession>A0ABR7VPD5</accession>
<dbReference type="EMBL" id="JACWEZ010000003">
    <property type="protein sequence ID" value="MBD1222397.1"/>
    <property type="molecule type" value="Genomic_DNA"/>
</dbReference>
<dbReference type="Pfam" id="PF01979">
    <property type="entry name" value="Amidohydro_1"/>
    <property type="match status" value="1"/>
</dbReference>
<dbReference type="Proteomes" id="UP000621631">
    <property type="component" value="Unassembled WGS sequence"/>
</dbReference>
<dbReference type="GO" id="GO:0004151">
    <property type="term" value="F:dihydroorotase activity"/>
    <property type="evidence" value="ECO:0007669"/>
    <property type="project" value="UniProtKB-EC"/>
</dbReference>
<feature type="domain" description="Amidohydrolase-related" evidence="1">
    <location>
        <begin position="45"/>
        <end position="331"/>
    </location>
</feature>
<keyword evidence="2" id="KW-0378">Hydrolase</keyword>
<organism evidence="2 3">
    <name type="scientific">Virgibacillus halodenitrificans</name>
    <name type="common">Bacillus halodenitrificans</name>
    <dbReference type="NCBI Taxonomy" id="1482"/>
    <lineage>
        <taxon>Bacteria</taxon>
        <taxon>Bacillati</taxon>
        <taxon>Bacillota</taxon>
        <taxon>Bacilli</taxon>
        <taxon>Bacillales</taxon>
        <taxon>Bacillaceae</taxon>
        <taxon>Virgibacillus</taxon>
    </lineage>
</organism>
<reference evidence="2 3" key="1">
    <citation type="submission" date="2020-09" db="EMBL/GenBank/DDBJ databases">
        <title>Draft Genome Sequences of Oil-Oxidizing Bacteria Halomonas titanicae, Marinobacter lutaoensis, and Virgibacillus halodenitrificans Isolated from Highly Saline Environments.</title>
        <authorList>
            <person name="Grouzdev D.S."/>
            <person name="Sokolova D.S."/>
            <person name="Semenova E.M."/>
            <person name="Borzenkov I.A."/>
            <person name="Bidzhieva S.K."/>
            <person name="Poltaraus A.B."/>
            <person name="Nazina T.N."/>
        </authorList>
    </citation>
    <scope>NUCLEOTIDE SEQUENCE [LARGE SCALE GENOMIC DNA]</scope>
    <source>
        <strain evidence="2 3">VKM B-3472D</strain>
    </source>
</reference>
<evidence type="ECO:0000313" key="3">
    <source>
        <dbReference type="Proteomes" id="UP000621631"/>
    </source>
</evidence>
<sequence>MLNIHGASLINGKQCNITIKNGYIQDVTKEEVYEGDVISVPEGVYVSPGWIDIHTHAFPKFEPYCAHPDIIGYKSGVTTVVDAGSCGADNIEELYELNLECKTRVFSFLNISNVGLKVLNELADLAAISPRRIYESFHKYPDMLVGLKARMSASVIGENGIKPLHIARSCAEKLNKPVMVHIGSAPPKLQDILKVLAKGDIVTHCFNEKEGNNIFNNDPVLTNLLQEAIKRGVYLDVGHGTSSFSFRTAKKAMQKKIPFQTISTDIYETNRIHGPVYNMATTLNKFLALGYSLEEVIRSVTEKPAQVLNKPQLGSLKKGSVADLTFFKVEKKHAVLTDSLGNTLDASVEIKPYAVLLGGEYIECDNEYELKESN</sequence>
<dbReference type="SUPFAM" id="SSF51556">
    <property type="entry name" value="Metallo-dependent hydrolases"/>
    <property type="match status" value="1"/>
</dbReference>
<name>A0ABR7VPD5_VIRHA</name>
<gene>
    <name evidence="2" type="ORF">IC602_07240</name>
</gene>
<dbReference type="PIRSF" id="PIRSF039004">
    <property type="entry name" value="ADE_EF_0837"/>
    <property type="match status" value="1"/>
</dbReference>
<dbReference type="NCBIfam" id="TIGR03583">
    <property type="entry name" value="EF_0837"/>
    <property type="match status" value="1"/>
</dbReference>
<evidence type="ECO:0000259" key="1">
    <source>
        <dbReference type="Pfam" id="PF01979"/>
    </source>
</evidence>
<proteinExistence type="predicted"/>
<dbReference type="PANTHER" id="PTHR42717">
    <property type="entry name" value="DIHYDROOROTASE-RELATED"/>
    <property type="match status" value="1"/>
</dbReference>
<dbReference type="InterPro" id="IPR032466">
    <property type="entry name" value="Metal_Hydrolase"/>
</dbReference>
<dbReference type="RefSeq" id="WP_189777739.1">
    <property type="nucleotide sequence ID" value="NZ_CP126077.1"/>
</dbReference>
<dbReference type="InterPro" id="IPR011059">
    <property type="entry name" value="Metal-dep_hydrolase_composite"/>
</dbReference>